<reference evidence="8 9" key="1">
    <citation type="submission" date="2018-08" db="EMBL/GenBank/DDBJ databases">
        <title>A genome reference for cultivated species of the human gut microbiota.</title>
        <authorList>
            <person name="Zou Y."/>
            <person name="Xue W."/>
            <person name="Luo G."/>
        </authorList>
    </citation>
    <scope>NUCLEOTIDE SEQUENCE [LARGE SCALE GENOMIC DNA]</scope>
    <source>
        <strain evidence="8 9">AM40-30BH</strain>
    </source>
</reference>
<evidence type="ECO:0000256" key="6">
    <source>
        <dbReference type="RuleBase" id="RU003915"/>
    </source>
</evidence>
<evidence type="ECO:0000256" key="4">
    <source>
        <dbReference type="ARBA" id="ARBA00023235"/>
    </source>
</evidence>
<accession>A0A413VQQ2</accession>
<keyword evidence="4 5" id="KW-0413">Isomerase</keyword>
<name>A0A413VQQ2_9BACE</name>
<dbReference type="InterPro" id="IPR046357">
    <property type="entry name" value="PPIase_dom_sf"/>
</dbReference>
<dbReference type="GO" id="GO:0003755">
    <property type="term" value="F:peptidyl-prolyl cis-trans isomerase activity"/>
    <property type="evidence" value="ECO:0007669"/>
    <property type="project" value="UniProtKB-UniRule"/>
</dbReference>
<dbReference type="Pfam" id="PF01346">
    <property type="entry name" value="FKBP_N"/>
    <property type="match status" value="1"/>
</dbReference>
<evidence type="ECO:0000256" key="5">
    <source>
        <dbReference type="PROSITE-ProRule" id="PRU00277"/>
    </source>
</evidence>
<dbReference type="AlphaFoldDB" id="A0A413VQQ2"/>
<gene>
    <name evidence="8" type="ORF">DW888_08550</name>
</gene>
<evidence type="ECO:0000256" key="2">
    <source>
        <dbReference type="ARBA" id="ARBA00006577"/>
    </source>
</evidence>
<dbReference type="GO" id="GO:0006457">
    <property type="term" value="P:protein folding"/>
    <property type="evidence" value="ECO:0007669"/>
    <property type="project" value="InterPro"/>
</dbReference>
<dbReference type="Gene3D" id="3.10.50.40">
    <property type="match status" value="1"/>
</dbReference>
<evidence type="ECO:0000313" key="9">
    <source>
        <dbReference type="Proteomes" id="UP000284379"/>
    </source>
</evidence>
<evidence type="ECO:0000259" key="7">
    <source>
        <dbReference type="PROSITE" id="PS50059"/>
    </source>
</evidence>
<evidence type="ECO:0000313" key="8">
    <source>
        <dbReference type="EMBL" id="RHB35889.1"/>
    </source>
</evidence>
<evidence type="ECO:0000256" key="1">
    <source>
        <dbReference type="ARBA" id="ARBA00000971"/>
    </source>
</evidence>
<evidence type="ECO:0000256" key="3">
    <source>
        <dbReference type="ARBA" id="ARBA00023110"/>
    </source>
</evidence>
<dbReference type="SUPFAM" id="SSF54534">
    <property type="entry name" value="FKBP-like"/>
    <property type="match status" value="1"/>
</dbReference>
<feature type="domain" description="PPIase FKBP-type" evidence="7">
    <location>
        <begin position="48"/>
        <end position="133"/>
    </location>
</feature>
<dbReference type="RefSeq" id="WP_122201326.1">
    <property type="nucleotide sequence ID" value="NZ_CABJFV010000005.1"/>
</dbReference>
<sequence>MSLKHKEYKEANERFLKENLTEEEVMELPCGVQYKILLKGNGPVPTAKSTVKVHYRGTLINGKVFDDSFARKCPETFRVRDVIEGWQEALKAMPTGSRWIIYIPYELGYGTRACGNIPAYSTLIFEVELQGVKG</sequence>
<dbReference type="PANTHER" id="PTHR43811:SF19">
    <property type="entry name" value="39 KDA FK506-BINDING NUCLEAR PROTEIN"/>
    <property type="match status" value="1"/>
</dbReference>
<dbReference type="Proteomes" id="UP000284379">
    <property type="component" value="Unassembled WGS sequence"/>
</dbReference>
<comment type="similarity">
    <text evidence="2 6">Belongs to the FKBP-type PPIase family.</text>
</comment>
<dbReference type="EMBL" id="QSGO01000005">
    <property type="protein sequence ID" value="RHB35889.1"/>
    <property type="molecule type" value="Genomic_DNA"/>
</dbReference>
<comment type="catalytic activity">
    <reaction evidence="1 5 6">
        <text>[protein]-peptidylproline (omega=180) = [protein]-peptidylproline (omega=0)</text>
        <dbReference type="Rhea" id="RHEA:16237"/>
        <dbReference type="Rhea" id="RHEA-COMP:10747"/>
        <dbReference type="Rhea" id="RHEA-COMP:10748"/>
        <dbReference type="ChEBI" id="CHEBI:83833"/>
        <dbReference type="ChEBI" id="CHEBI:83834"/>
        <dbReference type="EC" id="5.2.1.8"/>
    </reaction>
</comment>
<comment type="caution">
    <text evidence="8">The sequence shown here is derived from an EMBL/GenBank/DDBJ whole genome shotgun (WGS) entry which is preliminary data.</text>
</comment>
<dbReference type="PROSITE" id="PS50059">
    <property type="entry name" value="FKBP_PPIASE"/>
    <property type="match status" value="1"/>
</dbReference>
<keyword evidence="3 5" id="KW-0697">Rotamase</keyword>
<dbReference type="EC" id="5.2.1.8" evidence="6"/>
<dbReference type="Pfam" id="PF00254">
    <property type="entry name" value="FKBP_C"/>
    <property type="match status" value="1"/>
</dbReference>
<dbReference type="InterPro" id="IPR001179">
    <property type="entry name" value="PPIase_FKBP_dom"/>
</dbReference>
<organism evidence="8 9">
    <name type="scientific">Bacteroides nordii</name>
    <dbReference type="NCBI Taxonomy" id="291645"/>
    <lineage>
        <taxon>Bacteria</taxon>
        <taxon>Pseudomonadati</taxon>
        <taxon>Bacteroidota</taxon>
        <taxon>Bacteroidia</taxon>
        <taxon>Bacteroidales</taxon>
        <taxon>Bacteroidaceae</taxon>
        <taxon>Bacteroides</taxon>
    </lineage>
</organism>
<dbReference type="InterPro" id="IPR000774">
    <property type="entry name" value="PPIase_FKBP_N"/>
</dbReference>
<proteinExistence type="inferred from homology"/>
<protein>
    <recommendedName>
        <fullName evidence="6">Peptidyl-prolyl cis-trans isomerase</fullName>
        <ecNumber evidence="6">5.2.1.8</ecNumber>
    </recommendedName>
</protein>
<dbReference type="PANTHER" id="PTHR43811">
    <property type="entry name" value="FKBP-TYPE PEPTIDYL-PROLYL CIS-TRANS ISOMERASE FKPA"/>
    <property type="match status" value="1"/>
</dbReference>